<protein>
    <submittedName>
        <fullName evidence="1">Uncharacterized protein</fullName>
    </submittedName>
</protein>
<name>A0AAV4Y5X8_CAEEX</name>
<accession>A0AAV4Y5X8</accession>
<proteinExistence type="predicted"/>
<keyword evidence="2" id="KW-1185">Reference proteome</keyword>
<evidence type="ECO:0000313" key="1">
    <source>
        <dbReference type="EMBL" id="GIZ01554.1"/>
    </source>
</evidence>
<dbReference type="EMBL" id="BPLR01001318">
    <property type="protein sequence ID" value="GIZ01554.1"/>
    <property type="molecule type" value="Genomic_DNA"/>
</dbReference>
<dbReference type="Proteomes" id="UP001054945">
    <property type="component" value="Unassembled WGS sequence"/>
</dbReference>
<dbReference type="AlphaFoldDB" id="A0AAV4Y5X8"/>
<reference evidence="1 2" key="1">
    <citation type="submission" date="2021-06" db="EMBL/GenBank/DDBJ databases">
        <title>Caerostris extrusa draft genome.</title>
        <authorList>
            <person name="Kono N."/>
            <person name="Arakawa K."/>
        </authorList>
    </citation>
    <scope>NUCLEOTIDE SEQUENCE [LARGE SCALE GENOMIC DNA]</scope>
</reference>
<evidence type="ECO:0000313" key="2">
    <source>
        <dbReference type="Proteomes" id="UP001054945"/>
    </source>
</evidence>
<gene>
    <name evidence="1" type="ORF">CEXT_182021</name>
</gene>
<organism evidence="1 2">
    <name type="scientific">Caerostris extrusa</name>
    <name type="common">Bark spider</name>
    <name type="synonym">Caerostris bankana</name>
    <dbReference type="NCBI Taxonomy" id="172846"/>
    <lineage>
        <taxon>Eukaryota</taxon>
        <taxon>Metazoa</taxon>
        <taxon>Ecdysozoa</taxon>
        <taxon>Arthropoda</taxon>
        <taxon>Chelicerata</taxon>
        <taxon>Arachnida</taxon>
        <taxon>Araneae</taxon>
        <taxon>Araneomorphae</taxon>
        <taxon>Entelegynae</taxon>
        <taxon>Araneoidea</taxon>
        <taxon>Araneidae</taxon>
        <taxon>Caerostris</taxon>
    </lineage>
</organism>
<sequence>MVTGDSHNPPPEAHRSPPVYVHRFIMPIPSTETGQTSVQPHYSTAIFKAHLERWLMEIFVILLFKPAGKYTYVHRFIIAHPFHRIWRDFDSASYVEFLAPISLDTQRYVNQIKNRK</sequence>
<comment type="caution">
    <text evidence="1">The sequence shown here is derived from an EMBL/GenBank/DDBJ whole genome shotgun (WGS) entry which is preliminary data.</text>
</comment>